<dbReference type="AlphaFoldDB" id="A0A0P1B9T3"/>
<feature type="region of interest" description="Disordered" evidence="1">
    <location>
        <begin position="972"/>
        <end position="997"/>
    </location>
</feature>
<dbReference type="OrthoDB" id="414243at2759"/>
<feature type="signal peptide" evidence="2">
    <location>
        <begin position="1"/>
        <end position="20"/>
    </location>
</feature>
<dbReference type="Pfam" id="PF05345">
    <property type="entry name" value="He_PIG"/>
    <property type="match status" value="1"/>
</dbReference>
<feature type="domain" description="Dystroglycan-type cadherin-like" evidence="3">
    <location>
        <begin position="150"/>
        <end position="246"/>
    </location>
</feature>
<accession>A0A0P1B9T3</accession>
<name>A0A0P1B9T3_9BASI</name>
<dbReference type="GO" id="GO:0016020">
    <property type="term" value="C:membrane"/>
    <property type="evidence" value="ECO:0007669"/>
    <property type="project" value="InterPro"/>
</dbReference>
<protein>
    <submittedName>
        <fullName evidence="4">Immunoglobulin-like fold</fullName>
    </submittedName>
</protein>
<feature type="domain" description="Dystroglycan-type cadherin-like" evidence="3">
    <location>
        <begin position="23"/>
        <end position="125"/>
    </location>
</feature>
<dbReference type="EMBL" id="CCYA01000149">
    <property type="protein sequence ID" value="CEH12340.1"/>
    <property type="molecule type" value="Genomic_DNA"/>
</dbReference>
<feature type="compositionally biased region" description="Basic residues" evidence="1">
    <location>
        <begin position="680"/>
        <end position="689"/>
    </location>
</feature>
<dbReference type="Proteomes" id="UP000054845">
    <property type="component" value="Unassembled WGS sequence"/>
</dbReference>
<keyword evidence="2" id="KW-0732">Signal</keyword>
<feature type="region of interest" description="Disordered" evidence="1">
    <location>
        <begin position="514"/>
        <end position="564"/>
    </location>
</feature>
<dbReference type="SUPFAM" id="SSF49313">
    <property type="entry name" value="Cadherin-like"/>
    <property type="match status" value="2"/>
</dbReference>
<feature type="chain" id="PRO_5006059306" evidence="2">
    <location>
        <begin position="21"/>
        <end position="1105"/>
    </location>
</feature>
<dbReference type="InterPro" id="IPR006644">
    <property type="entry name" value="Cadg"/>
</dbReference>
<dbReference type="GO" id="GO:0005509">
    <property type="term" value="F:calcium ion binding"/>
    <property type="evidence" value="ECO:0007669"/>
    <property type="project" value="InterPro"/>
</dbReference>
<evidence type="ECO:0000256" key="1">
    <source>
        <dbReference type="SAM" id="MobiDB-lite"/>
    </source>
</evidence>
<sequence>MLRVTSLAVLASFASSGVLAAVTVTQSLTSQLPQIAHVGQPYTWTFAPNTLTSSHPDATIDYVISSGLPAWARFDAPSLTISGTPASDDQGQSRIAVHGTERNGDQSAGASDSFNLLVLQEPAPTLNKALPDQLSVASSLGPKNILPGNKLHIPLGWSFSVGFDGNTFSLPDGSNVYTSAGLADRTPLPSWLTYDAGSYTMYGVAPTQVGPEGPQFDFVMTGSNREGYGGTTSALTIVVSNHALTLGAPLRSVNVTAGDALRYVIPTTGLQLDGHQSPPENKITIAADLSGYPFLTFDAGADALSGSVPFDAAQNDSLTPYMVPLTFKDTYNNSLPVNLTLQVFPSPFVLETLPNIFVDPGHMFNQSLSALLKRPNGTDLSAKFDPPSDWLSLDDEDEQHLLAGKPPTNADQDRVKVTLTATVNEGQMQRNSTATFYIAVKGDAAPTGSTGSGSSDNGAKTSGMTSRGQIALIASLASAGGLVALVFIMVVCRRCCAVEDHDTAGRMIDHDTSADERTLRDEKSPKIGAGGWKSRNVGDGASSYGGSPYLDPKALPDGNKWEHSPQAQAAELHSIMVSGGRGAHTPAMNEAMEALARAEAVNRAAEVPPSAPDRVVQHSIMGAMPWAKKNRPRNPPPTSSSKSLHHQATVNSALAASTGSGLGLQLSQGDDPYTSPMSARHSRSRHSRHSAASSHASWESGGIFYENERGGADDAGSFEAPVRRGGPRAMPAGILKQTSPMRHRNSHINESPHFSTQQGAFPANNFGTRSGSEELSSIGHDQFVDSNSGPEVDEPEMHAVEISQARRVDVRQVPRNVSSSVDPATYVASGAFEDAEDDELTVGGRSRSTSPNRPRSTQESARRNRDSVMSGMTNDFRAVKDHLVFPDNHNNLRAGRPASITSSVMSTQGQPTMRMVQSGSPPPTPSPWDGQPFAGAASDYPRPPLFRFATSRIQNQAPQIIKVAPEGRTAFTMHPDPPPQLRGAPDSPGKRSGTRRTSYKPLIFDESMPDFHGKWPPWMEWLHFDDRTFEMSGTPPAGLAETGLGTLPIALVLSTYRQPPSPALGSGNAPPSPGKRPHTAEGAEEDLEVVARADLLFPQSGPQVF</sequence>
<dbReference type="Gene3D" id="2.60.40.10">
    <property type="entry name" value="Immunoglobulins"/>
    <property type="match status" value="3"/>
</dbReference>
<dbReference type="SMART" id="SM00736">
    <property type="entry name" value="CADG"/>
    <property type="match status" value="2"/>
</dbReference>
<dbReference type="STRING" id="401625.A0A0P1B9T3"/>
<evidence type="ECO:0000259" key="3">
    <source>
        <dbReference type="SMART" id="SM00736"/>
    </source>
</evidence>
<keyword evidence="5" id="KW-1185">Reference proteome</keyword>
<feature type="compositionally biased region" description="Polar residues" evidence="1">
    <location>
        <begin position="748"/>
        <end position="775"/>
    </location>
</feature>
<feature type="compositionally biased region" description="Low complexity" evidence="1">
    <location>
        <begin position="652"/>
        <end position="669"/>
    </location>
</feature>
<reference evidence="5" key="1">
    <citation type="submission" date="2014-09" db="EMBL/GenBank/DDBJ databases">
        <authorList>
            <person name="Sharma Rahul"/>
            <person name="Thines Marco"/>
        </authorList>
    </citation>
    <scope>NUCLEOTIDE SEQUENCE [LARGE SCALE GENOMIC DNA]</scope>
</reference>
<dbReference type="InterPro" id="IPR013783">
    <property type="entry name" value="Ig-like_fold"/>
</dbReference>
<organism evidence="4 5">
    <name type="scientific">Ceraceosorus bombacis</name>
    <dbReference type="NCBI Taxonomy" id="401625"/>
    <lineage>
        <taxon>Eukaryota</taxon>
        <taxon>Fungi</taxon>
        <taxon>Dikarya</taxon>
        <taxon>Basidiomycota</taxon>
        <taxon>Ustilaginomycotina</taxon>
        <taxon>Exobasidiomycetes</taxon>
        <taxon>Ceraceosorales</taxon>
        <taxon>Ceraceosoraceae</taxon>
        <taxon>Ceraceosorus</taxon>
    </lineage>
</organism>
<feature type="region of interest" description="Disordered" evidence="1">
    <location>
        <begin position="624"/>
        <end position="793"/>
    </location>
</feature>
<feature type="compositionally biased region" description="Low complexity" evidence="1">
    <location>
        <begin position="845"/>
        <end position="857"/>
    </location>
</feature>
<evidence type="ECO:0000313" key="4">
    <source>
        <dbReference type="EMBL" id="CEH12340.1"/>
    </source>
</evidence>
<evidence type="ECO:0000256" key="2">
    <source>
        <dbReference type="SAM" id="SignalP"/>
    </source>
</evidence>
<evidence type="ECO:0000313" key="5">
    <source>
        <dbReference type="Proteomes" id="UP000054845"/>
    </source>
</evidence>
<dbReference type="InterPro" id="IPR015919">
    <property type="entry name" value="Cadherin-like_sf"/>
</dbReference>
<feature type="region of interest" description="Disordered" evidence="1">
    <location>
        <begin position="828"/>
        <end position="869"/>
    </location>
</feature>
<feature type="compositionally biased region" description="Basic and acidic residues" evidence="1">
    <location>
        <begin position="514"/>
        <end position="525"/>
    </location>
</feature>
<feature type="region of interest" description="Disordered" evidence="1">
    <location>
        <begin position="1058"/>
        <end position="1087"/>
    </location>
</feature>
<proteinExistence type="predicted"/>